<evidence type="ECO:0000256" key="4">
    <source>
        <dbReference type="ARBA" id="ARBA00022598"/>
    </source>
</evidence>
<keyword evidence="6 11" id="KW-0547">Nucleotide-binding</keyword>
<accession>A0A3P4AUI6</accession>
<dbReference type="GO" id="GO:0005737">
    <property type="term" value="C:cytoplasm"/>
    <property type="evidence" value="ECO:0007669"/>
    <property type="project" value="TreeGrafter"/>
</dbReference>
<keyword evidence="7 11" id="KW-0067">ATP-binding</keyword>
<evidence type="ECO:0000259" key="12">
    <source>
        <dbReference type="Pfam" id="PF02875"/>
    </source>
</evidence>
<evidence type="ECO:0000256" key="11">
    <source>
        <dbReference type="PIRNR" id="PIRNR001563"/>
    </source>
</evidence>
<evidence type="ECO:0000259" key="13">
    <source>
        <dbReference type="Pfam" id="PF08245"/>
    </source>
</evidence>
<evidence type="ECO:0000256" key="5">
    <source>
        <dbReference type="ARBA" id="ARBA00022723"/>
    </source>
</evidence>
<dbReference type="NCBIfam" id="TIGR01499">
    <property type="entry name" value="folC"/>
    <property type="match status" value="1"/>
</dbReference>
<dbReference type="AlphaFoldDB" id="A0A3P4AUI6"/>
<dbReference type="SUPFAM" id="SSF53244">
    <property type="entry name" value="MurD-like peptide ligases, peptide-binding domain"/>
    <property type="match status" value="1"/>
</dbReference>
<dbReference type="RefSeq" id="WP_124105216.1">
    <property type="nucleotide sequence ID" value="NZ_LR027517.1"/>
</dbReference>
<dbReference type="InterPro" id="IPR036615">
    <property type="entry name" value="Mur_ligase_C_dom_sf"/>
</dbReference>
<dbReference type="Gene3D" id="3.40.1190.10">
    <property type="entry name" value="Mur-like, catalytic domain"/>
    <property type="match status" value="1"/>
</dbReference>
<keyword evidence="8" id="KW-0460">Magnesium</keyword>
<organism evidence="14 15">
    <name type="scientific">Thermus thermophilus</name>
    <dbReference type="NCBI Taxonomy" id="274"/>
    <lineage>
        <taxon>Bacteria</taxon>
        <taxon>Thermotogati</taxon>
        <taxon>Deinococcota</taxon>
        <taxon>Deinococci</taxon>
        <taxon>Thermales</taxon>
        <taxon>Thermaceae</taxon>
        <taxon>Thermus</taxon>
    </lineage>
</organism>
<dbReference type="GO" id="GO:0005524">
    <property type="term" value="F:ATP binding"/>
    <property type="evidence" value="ECO:0007669"/>
    <property type="project" value="UniProtKB-KW"/>
</dbReference>
<dbReference type="Pfam" id="PF08245">
    <property type="entry name" value="Mur_ligase_M"/>
    <property type="match status" value="1"/>
</dbReference>
<proteinExistence type="inferred from homology"/>
<evidence type="ECO:0000256" key="9">
    <source>
        <dbReference type="ARBA" id="ARBA00030592"/>
    </source>
</evidence>
<dbReference type="PANTHER" id="PTHR11136:SF0">
    <property type="entry name" value="DIHYDROFOLATE SYNTHETASE-RELATED"/>
    <property type="match status" value="1"/>
</dbReference>
<evidence type="ECO:0000256" key="10">
    <source>
        <dbReference type="ARBA" id="ARBA00047493"/>
    </source>
</evidence>
<feature type="domain" description="Mur ligase central" evidence="13">
    <location>
        <begin position="40"/>
        <end position="259"/>
    </location>
</feature>
<reference evidence="14 15" key="1">
    <citation type="submission" date="2018-10" db="EMBL/GenBank/DDBJ databases">
        <authorList>
            <person name="Peiro R."/>
            <person name="Begona"/>
            <person name="Cbmso G."/>
            <person name="Lopez M."/>
            <person name="Gonzalez S."/>
            <person name="Sacristan E."/>
            <person name="Castillo E."/>
        </authorList>
    </citation>
    <scope>NUCLEOTIDE SEQUENCE [LARGE SCALE GENOMIC DNA]</scope>
    <source>
        <strain evidence="14">TTHNAR1</strain>
    </source>
</reference>
<dbReference type="InterPro" id="IPR036565">
    <property type="entry name" value="Mur-like_cat_sf"/>
</dbReference>
<dbReference type="PANTHER" id="PTHR11136">
    <property type="entry name" value="FOLYLPOLYGLUTAMATE SYNTHASE-RELATED"/>
    <property type="match status" value="1"/>
</dbReference>
<dbReference type="GO" id="GO:0004326">
    <property type="term" value="F:tetrahydrofolylpolyglutamate synthase activity"/>
    <property type="evidence" value="ECO:0007669"/>
    <property type="project" value="UniProtKB-EC"/>
</dbReference>
<evidence type="ECO:0000256" key="6">
    <source>
        <dbReference type="ARBA" id="ARBA00022741"/>
    </source>
</evidence>
<dbReference type="Gene3D" id="3.90.190.20">
    <property type="entry name" value="Mur ligase, C-terminal domain"/>
    <property type="match status" value="1"/>
</dbReference>
<dbReference type="Pfam" id="PF02875">
    <property type="entry name" value="Mur_ligase_C"/>
    <property type="match status" value="1"/>
</dbReference>
<keyword evidence="4 11" id="KW-0436">Ligase</keyword>
<dbReference type="PIRSF" id="PIRSF001563">
    <property type="entry name" value="Folylpolyglu_synth"/>
    <property type="match status" value="1"/>
</dbReference>
<dbReference type="SUPFAM" id="SSF53623">
    <property type="entry name" value="MurD-like peptide ligases, catalytic domain"/>
    <property type="match status" value="1"/>
</dbReference>
<evidence type="ECO:0000256" key="7">
    <source>
        <dbReference type="ARBA" id="ARBA00022840"/>
    </source>
</evidence>
<dbReference type="InterPro" id="IPR004101">
    <property type="entry name" value="Mur_ligase_C"/>
</dbReference>
<sequence length="414" mass="44752">MDPLSWLYARQGRFAPGLERIRALLARLGHPEEAYPVALVGGTNGKGTTARALAAILEEAGFRVGLYTSPHLVDFRERIQVQGRPIPEEKLLALLAELRPHAERLEASFFEVATALALLHFAREGVEFAVLEVGLGGRLDATNATEPVLSVVTNVGHDHLEVLGPTLKDVAREKAGIFRGGVPALTAARGEGLGVLRAEALARKTPLWVLGEDFHAEGVEALPQGLAFTLRLERTGEALRLTARLLGPHQAENLALAALSGRLLGAGWEAVKRGVARAENPGRLQRLLWRGRELLLDGAHNPEGALALREALRFHGLLPAAFVLGFSRAKDHAAMAEALRGLGPVVLTRYASPRSEDPKALLPLFPGAKVVEDPLEALEEAFSREDRVVVAGSLYLVGEVLRRLEGLPAEERWQ</sequence>
<evidence type="ECO:0000256" key="1">
    <source>
        <dbReference type="ARBA" id="ARBA00001946"/>
    </source>
</evidence>
<comment type="similarity">
    <text evidence="2 11">Belongs to the folylpolyglutamate synthase family.</text>
</comment>
<dbReference type="EC" id="6.3.2.17" evidence="3"/>
<keyword evidence="5" id="KW-0479">Metal-binding</keyword>
<evidence type="ECO:0000256" key="3">
    <source>
        <dbReference type="ARBA" id="ARBA00013025"/>
    </source>
</evidence>
<comment type="catalytic activity">
    <reaction evidence="10">
        <text>(6S)-5,6,7,8-tetrahydrofolyl-(gamma-L-Glu)(n) + L-glutamate + ATP = (6S)-5,6,7,8-tetrahydrofolyl-(gamma-L-Glu)(n+1) + ADP + phosphate + H(+)</text>
        <dbReference type="Rhea" id="RHEA:10580"/>
        <dbReference type="Rhea" id="RHEA-COMP:14738"/>
        <dbReference type="Rhea" id="RHEA-COMP:14740"/>
        <dbReference type="ChEBI" id="CHEBI:15378"/>
        <dbReference type="ChEBI" id="CHEBI:29985"/>
        <dbReference type="ChEBI" id="CHEBI:30616"/>
        <dbReference type="ChEBI" id="CHEBI:43474"/>
        <dbReference type="ChEBI" id="CHEBI:141005"/>
        <dbReference type="ChEBI" id="CHEBI:456216"/>
        <dbReference type="EC" id="6.3.2.17"/>
    </reaction>
</comment>
<dbReference type="EMBL" id="LR027517">
    <property type="protein sequence ID" value="VCU54078.1"/>
    <property type="molecule type" value="Genomic_DNA"/>
</dbReference>
<protein>
    <recommendedName>
        <fullName evidence="3">tetrahydrofolate synthase</fullName>
        <ecNumber evidence="3">6.3.2.17</ecNumber>
    </recommendedName>
    <alternativeName>
        <fullName evidence="9">Tetrahydrofolylpolyglutamate synthase</fullName>
    </alternativeName>
</protein>
<evidence type="ECO:0000256" key="8">
    <source>
        <dbReference type="ARBA" id="ARBA00022842"/>
    </source>
</evidence>
<evidence type="ECO:0000313" key="15">
    <source>
        <dbReference type="Proteomes" id="UP000279841"/>
    </source>
</evidence>
<feature type="domain" description="Mur ligase C-terminal" evidence="12">
    <location>
        <begin position="282"/>
        <end position="393"/>
    </location>
</feature>
<dbReference type="FunFam" id="3.40.1190.10:FF:000011">
    <property type="entry name" value="Folylpolyglutamate synthase/dihydrofolate synthase"/>
    <property type="match status" value="1"/>
</dbReference>
<evidence type="ECO:0000313" key="14">
    <source>
        <dbReference type="EMBL" id="VCU54078.1"/>
    </source>
</evidence>
<gene>
    <name evidence="14" type="primary">fpgS_2</name>
    <name evidence="14" type="ORF">TTHN1_01876</name>
</gene>
<dbReference type="GO" id="GO:0046872">
    <property type="term" value="F:metal ion binding"/>
    <property type="evidence" value="ECO:0007669"/>
    <property type="project" value="UniProtKB-KW"/>
</dbReference>
<evidence type="ECO:0000256" key="2">
    <source>
        <dbReference type="ARBA" id="ARBA00008276"/>
    </source>
</evidence>
<dbReference type="InterPro" id="IPR001645">
    <property type="entry name" value="Folylpolyglutamate_synth"/>
</dbReference>
<dbReference type="GO" id="GO:0008841">
    <property type="term" value="F:dihydrofolate synthase activity"/>
    <property type="evidence" value="ECO:0007669"/>
    <property type="project" value="TreeGrafter"/>
</dbReference>
<dbReference type="InterPro" id="IPR013221">
    <property type="entry name" value="Mur_ligase_cen"/>
</dbReference>
<comment type="cofactor">
    <cofactor evidence="1">
        <name>Mg(2+)</name>
        <dbReference type="ChEBI" id="CHEBI:18420"/>
    </cofactor>
</comment>
<dbReference type="Proteomes" id="UP000279841">
    <property type="component" value="Chromosome"/>
</dbReference>
<name>A0A3P4AUI6_THETH</name>